<protein>
    <submittedName>
        <fullName evidence="2">Uncharacterized protein</fullName>
    </submittedName>
</protein>
<feature type="transmembrane region" description="Helical" evidence="1">
    <location>
        <begin position="38"/>
        <end position="59"/>
    </location>
</feature>
<reference evidence="2 3" key="1">
    <citation type="submission" date="2018-09" db="EMBL/GenBank/DDBJ databases">
        <authorList>
            <person name="Wang F."/>
        </authorList>
    </citation>
    <scope>NUCLEOTIDE SEQUENCE [LARGE SCALE GENOMIC DNA]</scope>
    <source>
        <strain evidence="2 3">PLHSC7-2</strain>
    </source>
</reference>
<keyword evidence="1" id="KW-0812">Transmembrane</keyword>
<feature type="transmembrane region" description="Helical" evidence="1">
    <location>
        <begin position="7"/>
        <end position="26"/>
    </location>
</feature>
<name>A0A418YDE4_9GAMM</name>
<sequence>MKLVLSYFIRSLITCCVLLSVCFTHAHWLEARSLSDLIFWYGLVGFVVGMLLIQSYFAGEDEDKLIQEWLKPSRANTNPSGFGAVKMGLPFVVSSLGLIAYAIYI</sequence>
<keyword evidence="1" id="KW-1133">Transmembrane helix</keyword>
<organism evidence="2 3">
    <name type="scientific">Motilimonas pumila</name>
    <dbReference type="NCBI Taxonomy" id="2303987"/>
    <lineage>
        <taxon>Bacteria</taxon>
        <taxon>Pseudomonadati</taxon>
        <taxon>Pseudomonadota</taxon>
        <taxon>Gammaproteobacteria</taxon>
        <taxon>Alteromonadales</taxon>
        <taxon>Alteromonadales genera incertae sedis</taxon>
        <taxon>Motilimonas</taxon>
    </lineage>
</organism>
<accession>A0A418YDE4</accession>
<feature type="transmembrane region" description="Helical" evidence="1">
    <location>
        <begin position="80"/>
        <end position="104"/>
    </location>
</feature>
<comment type="caution">
    <text evidence="2">The sequence shown here is derived from an EMBL/GenBank/DDBJ whole genome shotgun (WGS) entry which is preliminary data.</text>
</comment>
<reference evidence="2 3" key="2">
    <citation type="submission" date="2019-01" db="EMBL/GenBank/DDBJ databases">
        <title>Motilimonas pumilus sp. nov., isolated from the gut of sea cucumber (Apostichopus japonicus).</title>
        <authorList>
            <person name="Wang F.-Q."/>
            <person name="Ren L.-H."/>
            <person name="Lin Y.-W."/>
            <person name="Sun G.-H."/>
            <person name="Du Z.-J."/>
            <person name="Zhao J.-X."/>
            <person name="Liu X.-J."/>
            <person name="Liu L.-J."/>
        </authorList>
    </citation>
    <scope>NUCLEOTIDE SEQUENCE [LARGE SCALE GENOMIC DNA]</scope>
    <source>
        <strain evidence="2 3">PLHSC7-2</strain>
    </source>
</reference>
<proteinExistence type="predicted"/>
<keyword evidence="3" id="KW-1185">Reference proteome</keyword>
<dbReference type="EMBL" id="QZCH01000016">
    <property type="protein sequence ID" value="RJG42566.1"/>
    <property type="molecule type" value="Genomic_DNA"/>
</dbReference>
<evidence type="ECO:0000313" key="3">
    <source>
        <dbReference type="Proteomes" id="UP000283255"/>
    </source>
</evidence>
<dbReference type="Proteomes" id="UP000283255">
    <property type="component" value="Unassembled WGS sequence"/>
</dbReference>
<dbReference type="AlphaFoldDB" id="A0A418YDE4"/>
<gene>
    <name evidence="2" type="ORF">D1Z90_12955</name>
</gene>
<evidence type="ECO:0000313" key="2">
    <source>
        <dbReference type="EMBL" id="RJG42566.1"/>
    </source>
</evidence>
<keyword evidence="1" id="KW-0472">Membrane</keyword>
<evidence type="ECO:0000256" key="1">
    <source>
        <dbReference type="SAM" id="Phobius"/>
    </source>
</evidence>
<dbReference type="RefSeq" id="WP_119911192.1">
    <property type="nucleotide sequence ID" value="NZ_QZCH01000016.1"/>
</dbReference>